<dbReference type="PROSITE" id="PS50835">
    <property type="entry name" value="IG_LIKE"/>
    <property type="match status" value="1"/>
</dbReference>
<dbReference type="GO" id="GO:0007156">
    <property type="term" value="P:homophilic cell adhesion via plasma membrane adhesion molecules"/>
    <property type="evidence" value="ECO:0007669"/>
    <property type="project" value="TreeGrafter"/>
</dbReference>
<evidence type="ECO:0000259" key="5">
    <source>
        <dbReference type="PROSITE" id="PS50835"/>
    </source>
</evidence>
<dbReference type="InterPro" id="IPR003599">
    <property type="entry name" value="Ig_sub"/>
</dbReference>
<dbReference type="PANTHER" id="PTHR10075:SF101">
    <property type="entry name" value="ZWEI IG DOMAIN PROTEIN ZIG-3"/>
    <property type="match status" value="1"/>
</dbReference>
<dbReference type="Gene3D" id="2.60.40.10">
    <property type="entry name" value="Immunoglobulins"/>
    <property type="match status" value="2"/>
</dbReference>
<dbReference type="KEGG" id="slom:PXH66_04450"/>
<dbReference type="InterPro" id="IPR013783">
    <property type="entry name" value="Ig-like_fold"/>
</dbReference>
<dbReference type="InterPro" id="IPR036609">
    <property type="entry name" value="LCCL_sf"/>
</dbReference>
<evidence type="ECO:0000259" key="4">
    <source>
        <dbReference type="PROSITE" id="PS50820"/>
    </source>
</evidence>
<evidence type="ECO:0000256" key="2">
    <source>
        <dbReference type="ARBA" id="ARBA00023157"/>
    </source>
</evidence>
<dbReference type="Pfam" id="PF13385">
    <property type="entry name" value="Laminin_G_3"/>
    <property type="match status" value="1"/>
</dbReference>
<proteinExistence type="predicted"/>
<dbReference type="InterPro" id="IPR007110">
    <property type="entry name" value="Ig-like_dom"/>
</dbReference>
<evidence type="ECO:0000256" key="3">
    <source>
        <dbReference type="ARBA" id="ARBA00023319"/>
    </source>
</evidence>
<dbReference type="GO" id="GO:0098632">
    <property type="term" value="F:cell-cell adhesion mediator activity"/>
    <property type="evidence" value="ECO:0007669"/>
    <property type="project" value="TreeGrafter"/>
</dbReference>
<name>A0AAF0CQD6_9BACT</name>
<dbReference type="InterPro" id="IPR036179">
    <property type="entry name" value="Ig-like_dom_sf"/>
</dbReference>
<dbReference type="SUPFAM" id="SSF69848">
    <property type="entry name" value="LCCL domain"/>
    <property type="match status" value="1"/>
</dbReference>
<keyword evidence="1" id="KW-0732">Signal</keyword>
<evidence type="ECO:0000313" key="6">
    <source>
        <dbReference type="EMBL" id="WED66096.1"/>
    </source>
</evidence>
<dbReference type="GO" id="GO:0005886">
    <property type="term" value="C:plasma membrane"/>
    <property type="evidence" value="ECO:0007669"/>
    <property type="project" value="TreeGrafter"/>
</dbReference>
<dbReference type="PANTHER" id="PTHR10075">
    <property type="entry name" value="BASIGIN RELATED"/>
    <property type="match status" value="1"/>
</dbReference>
<dbReference type="EMBL" id="CP119075">
    <property type="protein sequence ID" value="WED66096.1"/>
    <property type="molecule type" value="Genomic_DNA"/>
</dbReference>
<dbReference type="InterPro" id="IPR004043">
    <property type="entry name" value="LCCL"/>
</dbReference>
<dbReference type="RefSeq" id="WP_330931286.1">
    <property type="nucleotide sequence ID" value="NZ_CP119075.1"/>
</dbReference>
<keyword evidence="2" id="KW-1015">Disulfide bond</keyword>
<gene>
    <name evidence="6" type="ORF">PXH66_04450</name>
</gene>
<organism evidence="6 7">
    <name type="scientific">Synoicihabitans lomoniglobus</name>
    <dbReference type="NCBI Taxonomy" id="2909285"/>
    <lineage>
        <taxon>Bacteria</taxon>
        <taxon>Pseudomonadati</taxon>
        <taxon>Verrucomicrobiota</taxon>
        <taxon>Opitutia</taxon>
        <taxon>Opitutales</taxon>
        <taxon>Opitutaceae</taxon>
        <taxon>Synoicihabitans</taxon>
    </lineage>
</organism>
<dbReference type="SUPFAM" id="SSF48726">
    <property type="entry name" value="Immunoglobulin"/>
    <property type="match status" value="2"/>
</dbReference>
<keyword evidence="7" id="KW-1185">Reference proteome</keyword>
<evidence type="ECO:0000313" key="7">
    <source>
        <dbReference type="Proteomes" id="UP001218638"/>
    </source>
</evidence>
<protein>
    <submittedName>
        <fullName evidence="6">Immunoglobulin domain-containing protein</fullName>
    </submittedName>
</protein>
<dbReference type="Proteomes" id="UP001218638">
    <property type="component" value="Chromosome"/>
</dbReference>
<dbReference type="SMART" id="SM00409">
    <property type="entry name" value="IG"/>
    <property type="match status" value="2"/>
</dbReference>
<dbReference type="SUPFAM" id="SSF49899">
    <property type="entry name" value="Concanavalin A-like lectins/glucanases"/>
    <property type="match status" value="1"/>
</dbReference>
<keyword evidence="3" id="KW-0393">Immunoglobulin domain</keyword>
<dbReference type="Pfam" id="PF13895">
    <property type="entry name" value="Ig_2"/>
    <property type="match status" value="1"/>
</dbReference>
<dbReference type="PROSITE" id="PS50820">
    <property type="entry name" value="LCCL"/>
    <property type="match status" value="1"/>
</dbReference>
<dbReference type="AlphaFoldDB" id="A0AAF0CQD6"/>
<dbReference type="SMART" id="SM00560">
    <property type="entry name" value="LamGL"/>
    <property type="match status" value="1"/>
</dbReference>
<dbReference type="Pfam" id="PF03815">
    <property type="entry name" value="LCCL"/>
    <property type="match status" value="1"/>
</dbReference>
<accession>A0AAF0CQD6</accession>
<sequence>MLTKLSLLPGFRRLLLAAVAGFLLPASLLAQAEFAGRYVGSMNTIVSAGGFNLESGIGVYFADVEANGSINFNGVLTGTVSASGAVTFTGGSQFANMGITSATISGGTISSEYGSLVANGTTRYRINASTGYTAAAGAGGGSGGGGGGSGGGGGGTTGDLLAYYSFDNPANPFNDDSGRGVTLAPVNGSPTLTAGRVGNGALSTNGVRLRALVNSSFSTTTASMSYFIKITGAGNWNPRVVAVQKPGTSTHYYGSFIAGTSTGPRKLASYHLTGNRARIYETPAASTLVTAPDPDWTHVAVTHDGSTVRIYLNGEVVLTQANAGAIDTFSSGMLSIAGSDNGLDLFQGALDEIRIFNRELTAAEVTTLSTGGAVGTAVSTEGATGSISYDVIAAPNNLVGYRNRVGQSLQFSITGALSGSVWGSGIYTDDSSLAKAAVHAGVVSPGQTKTVTVNIVAGQSSYPASTANGVTTSSWGAWGGSYSFADASGVTIGQVATTAPVTAANFSVVNTSIALGQRLVLPIQIDGVGPFTYQWFLNGVAINGATANPYVINSVTAAYAGSYSVRVANVAGSNTYTVGSVAVNGAGAPTFVLQPFDKVVAPGGTFALAASAAGSGLSYQWFRNGTALSGETGSILLRNNASANDAGSYTVRVTNSGGSVTSQAATVSLSATASTLRNISVRTNAANGQVITPGFVIRGTGTKRVLIRAIGPGLTQFGLTGVMPNPKVTVYDSNQQVVASNDDWNAATATAISAGVGAFAITPGSLDAALVVDLPAENAYTAQITGSDGQGGLVILEVYDADEAPTSKLVNVSVRSNADSGNDALIMGVSLQGTGKRTLLIRGIGPTLGGFGVAGTIVDPQLTIFDSAQRSVLTNDNWSNADFVYELLEATNFVGAFALGAGTNDSATLSLLDPGNYTIQITPTDGNDGEALAEIYEVP</sequence>
<evidence type="ECO:0000256" key="1">
    <source>
        <dbReference type="ARBA" id="ARBA00022729"/>
    </source>
</evidence>
<dbReference type="InterPro" id="IPR006558">
    <property type="entry name" value="LamG-like"/>
</dbReference>
<feature type="domain" description="LCCL" evidence="4">
    <location>
        <begin position="420"/>
        <end position="482"/>
    </location>
</feature>
<dbReference type="Gene3D" id="2.170.130.20">
    <property type="entry name" value="LCCL-like domain"/>
    <property type="match status" value="1"/>
</dbReference>
<dbReference type="Gene3D" id="2.60.120.200">
    <property type="match status" value="1"/>
</dbReference>
<feature type="domain" description="Ig-like" evidence="5">
    <location>
        <begin position="589"/>
        <end position="668"/>
    </location>
</feature>
<dbReference type="SMART" id="SM00603">
    <property type="entry name" value="LCCL"/>
    <property type="match status" value="1"/>
</dbReference>
<dbReference type="InterPro" id="IPR013320">
    <property type="entry name" value="ConA-like_dom_sf"/>
</dbReference>
<reference evidence="6" key="1">
    <citation type="submission" date="2023-03" db="EMBL/GenBank/DDBJ databases">
        <title>Lomoglobus Profundus gen. nov., sp. nov., a novel member of the phylum Verrucomicrobia, isolated from deep-marine sediment of South China Sea.</title>
        <authorList>
            <person name="Ahmad T."/>
            <person name="Ishaq S.E."/>
            <person name="Wang F."/>
        </authorList>
    </citation>
    <scope>NUCLEOTIDE SEQUENCE</scope>
    <source>
        <strain evidence="6">LMO-M01</strain>
    </source>
</reference>